<dbReference type="AlphaFoldDB" id="A0A371G478"/>
<reference evidence="1" key="1">
    <citation type="submission" date="2018-05" db="EMBL/GenBank/DDBJ databases">
        <title>Draft genome of Mucuna pruriens seed.</title>
        <authorList>
            <person name="Nnadi N.E."/>
            <person name="Vos R."/>
            <person name="Hasami M.H."/>
            <person name="Devisetty U.K."/>
            <person name="Aguiy J.C."/>
        </authorList>
    </citation>
    <scope>NUCLEOTIDE SEQUENCE [LARGE SCALE GENOMIC DNA]</scope>
    <source>
        <strain evidence="1">JCA_2017</strain>
    </source>
</reference>
<sequence length="180" mass="21399">MANPNRKDWSRLLENALWAHKTAYQTPLRMSPYRIVFDKACHLPIEIEHRAYWTVKQSNMAYDQAGMERKLQLQELEEIHLEAYENSQINKQKTNPEIGVPSKLHSRWDGPFVITNVFPYGVVELKDKATNNTFQVNEHQLKIFHERPTSMVGEILFDWFKIIVYTDHFAIKYLRRKHDS</sequence>
<dbReference type="InterPro" id="IPR036397">
    <property type="entry name" value="RNaseH_sf"/>
</dbReference>
<feature type="non-terminal residue" evidence="1">
    <location>
        <position position="1"/>
    </location>
</feature>
<keyword evidence="2" id="KW-1185">Reference proteome</keyword>
<dbReference type="Gene3D" id="3.30.420.10">
    <property type="entry name" value="Ribonuclease H-like superfamily/Ribonuclease H"/>
    <property type="match status" value="1"/>
</dbReference>
<name>A0A371G478_MUCPR</name>
<evidence type="ECO:0000313" key="2">
    <source>
        <dbReference type="Proteomes" id="UP000257109"/>
    </source>
</evidence>
<dbReference type="OrthoDB" id="6148813at2759"/>
<dbReference type="GO" id="GO:0003676">
    <property type="term" value="F:nucleic acid binding"/>
    <property type="evidence" value="ECO:0007669"/>
    <property type="project" value="InterPro"/>
</dbReference>
<evidence type="ECO:0008006" key="3">
    <source>
        <dbReference type="Google" id="ProtNLM"/>
    </source>
</evidence>
<organism evidence="1 2">
    <name type="scientific">Mucuna pruriens</name>
    <name type="common">Velvet bean</name>
    <name type="synonym">Dolichos pruriens</name>
    <dbReference type="NCBI Taxonomy" id="157652"/>
    <lineage>
        <taxon>Eukaryota</taxon>
        <taxon>Viridiplantae</taxon>
        <taxon>Streptophyta</taxon>
        <taxon>Embryophyta</taxon>
        <taxon>Tracheophyta</taxon>
        <taxon>Spermatophyta</taxon>
        <taxon>Magnoliopsida</taxon>
        <taxon>eudicotyledons</taxon>
        <taxon>Gunneridae</taxon>
        <taxon>Pentapetalae</taxon>
        <taxon>rosids</taxon>
        <taxon>fabids</taxon>
        <taxon>Fabales</taxon>
        <taxon>Fabaceae</taxon>
        <taxon>Papilionoideae</taxon>
        <taxon>50 kb inversion clade</taxon>
        <taxon>NPAAA clade</taxon>
        <taxon>indigoferoid/millettioid clade</taxon>
        <taxon>Phaseoleae</taxon>
        <taxon>Mucuna</taxon>
    </lineage>
</organism>
<evidence type="ECO:0000313" key="1">
    <source>
        <dbReference type="EMBL" id="RDX85338.1"/>
    </source>
</evidence>
<dbReference type="Proteomes" id="UP000257109">
    <property type="component" value="Unassembled WGS sequence"/>
</dbReference>
<protein>
    <recommendedName>
        <fullName evidence="3">Reverse transcriptase RNase H-like domain-containing protein</fullName>
    </recommendedName>
</protein>
<comment type="caution">
    <text evidence="1">The sequence shown here is derived from an EMBL/GenBank/DDBJ whole genome shotgun (WGS) entry which is preliminary data.</text>
</comment>
<dbReference type="EMBL" id="QJKJ01006819">
    <property type="protein sequence ID" value="RDX85338.1"/>
    <property type="molecule type" value="Genomic_DNA"/>
</dbReference>
<proteinExistence type="predicted"/>
<accession>A0A371G478</accession>
<gene>
    <name evidence="1" type="ORF">CR513_33482</name>
</gene>